<dbReference type="GO" id="GO:0016407">
    <property type="term" value="F:acetyltransferase activity"/>
    <property type="evidence" value="ECO:0007669"/>
    <property type="project" value="TreeGrafter"/>
</dbReference>
<accession>A0A1W6MJB4</accession>
<dbReference type="InterPro" id="IPR000089">
    <property type="entry name" value="Biotin_lipoyl"/>
</dbReference>
<name>A0A1W6MJB4_9FLAO</name>
<dbReference type="Gene3D" id="3.30.559.10">
    <property type="entry name" value="Chloramphenicol acetyltransferase-like domain"/>
    <property type="match status" value="1"/>
</dbReference>
<evidence type="ECO:0000256" key="6">
    <source>
        <dbReference type="ARBA" id="ARBA00023315"/>
    </source>
</evidence>
<gene>
    <name evidence="11" type="ORF">BST97_06535</name>
</gene>
<evidence type="ECO:0000256" key="8">
    <source>
        <dbReference type="SAM" id="MobiDB-lite"/>
    </source>
</evidence>
<evidence type="ECO:0000256" key="1">
    <source>
        <dbReference type="ARBA" id="ARBA00001938"/>
    </source>
</evidence>
<evidence type="ECO:0000256" key="2">
    <source>
        <dbReference type="ARBA" id="ARBA00007317"/>
    </source>
</evidence>
<dbReference type="AlphaFoldDB" id="A0A1W6MJB4"/>
<dbReference type="InterPro" id="IPR004167">
    <property type="entry name" value="PSBD"/>
</dbReference>
<proteinExistence type="inferred from homology"/>
<dbReference type="Gene3D" id="4.10.320.10">
    <property type="entry name" value="E3-binding domain"/>
    <property type="match status" value="1"/>
</dbReference>
<reference evidence="11 12" key="1">
    <citation type="submission" date="2016-11" db="EMBL/GenBank/DDBJ databases">
        <title>Trade-off between light-utilization and light-protection in marine flavobacteria.</title>
        <authorList>
            <person name="Kumagai Y."/>
        </authorList>
    </citation>
    <scope>NUCLEOTIDE SEQUENCE [LARGE SCALE GENOMIC DNA]</scope>
    <source>
        <strain evidence="11 12">JCM 13191</strain>
    </source>
</reference>
<dbReference type="Pfam" id="PF02817">
    <property type="entry name" value="E3_binding"/>
    <property type="match status" value="1"/>
</dbReference>
<evidence type="ECO:0000256" key="7">
    <source>
        <dbReference type="RuleBase" id="RU003423"/>
    </source>
</evidence>
<dbReference type="SUPFAM" id="SSF52777">
    <property type="entry name" value="CoA-dependent acyltransferases"/>
    <property type="match status" value="1"/>
</dbReference>
<dbReference type="STRING" id="331648.BST97_06535"/>
<comment type="similarity">
    <text evidence="2 7">Belongs to the 2-oxoacid dehydrogenase family.</text>
</comment>
<feature type="region of interest" description="Disordered" evidence="8">
    <location>
        <begin position="175"/>
        <end position="204"/>
    </location>
</feature>
<dbReference type="EMBL" id="CP019344">
    <property type="protein sequence ID" value="ARN77680.1"/>
    <property type="molecule type" value="Genomic_DNA"/>
</dbReference>
<feature type="domain" description="Lipoyl-binding" evidence="9">
    <location>
        <begin position="3"/>
        <end position="78"/>
    </location>
</feature>
<sequence length="445" mass="47959">MARFELKLPKMGESVAEATITSWLKEVGDTIEMDEPVLEIATDKVDSEVPSEVDGKLVERLFELDDVVQVGQTIAIIETEGEGETEDADSTETSEVSEPKVVEEAAARIEQEITSSTSSDNNYADSDSFYSPLVKNIAKQEGISLDELESISGTGKGGRVTKNDILAYVEDKKAGKVTATSSNPSTPAAPASHSAAPKQAPVAAPVSVNGGDEIMEMSRMGKLISHHMVASVQTSAHVQSFIECDVTNIWNWRKKNKDAFKQREGENLTFTPIFMEAVAQAIKEFPMINISVDGDKIIKRKNINLGMAAALPDGNLIVPVIKNADQLNLVGMAKSVNDLANRARTGKLKPDDTQGGTYTVTNVGTFGSIMGTPIINQPQVAILALGAIRKVPAVVETPDGDFIGIRMKMFLSHSYDHRVVNGALGGQFVQRVAQLLEGFDPDRTI</sequence>
<evidence type="ECO:0000313" key="11">
    <source>
        <dbReference type="EMBL" id="ARN77680.1"/>
    </source>
</evidence>
<evidence type="ECO:0000256" key="4">
    <source>
        <dbReference type="ARBA" id="ARBA00022679"/>
    </source>
</evidence>
<evidence type="ECO:0000259" key="10">
    <source>
        <dbReference type="PROSITE" id="PS51826"/>
    </source>
</evidence>
<dbReference type="InterPro" id="IPR001078">
    <property type="entry name" value="2-oxoacid_DH_actylTfrase"/>
</dbReference>
<dbReference type="Pfam" id="PF00364">
    <property type="entry name" value="Biotin_lipoyl"/>
    <property type="match status" value="1"/>
</dbReference>
<dbReference type="GO" id="GO:0005737">
    <property type="term" value="C:cytoplasm"/>
    <property type="evidence" value="ECO:0007669"/>
    <property type="project" value="TreeGrafter"/>
</dbReference>
<evidence type="ECO:0000256" key="5">
    <source>
        <dbReference type="ARBA" id="ARBA00022823"/>
    </source>
</evidence>
<keyword evidence="4 7" id="KW-0808">Transferase</keyword>
<keyword evidence="6 7" id="KW-0012">Acyltransferase</keyword>
<dbReference type="InterPro" id="IPR003016">
    <property type="entry name" value="2-oxoA_DH_lipoyl-BS"/>
</dbReference>
<dbReference type="Gene3D" id="2.40.50.100">
    <property type="match status" value="1"/>
</dbReference>
<dbReference type="PROSITE" id="PS00189">
    <property type="entry name" value="LIPOYL"/>
    <property type="match status" value="1"/>
</dbReference>
<comment type="subunit">
    <text evidence="3">Forms a 24-polypeptide structural core with octahedral symmetry.</text>
</comment>
<dbReference type="Pfam" id="PF00198">
    <property type="entry name" value="2-oxoacid_dh"/>
    <property type="match status" value="1"/>
</dbReference>
<dbReference type="GO" id="GO:0031405">
    <property type="term" value="F:lipoic acid binding"/>
    <property type="evidence" value="ECO:0007669"/>
    <property type="project" value="TreeGrafter"/>
</dbReference>
<feature type="region of interest" description="Disordered" evidence="8">
    <location>
        <begin position="80"/>
        <end position="100"/>
    </location>
</feature>
<dbReference type="Proteomes" id="UP000193431">
    <property type="component" value="Chromosome"/>
</dbReference>
<dbReference type="CDD" id="cd06849">
    <property type="entry name" value="lipoyl_domain"/>
    <property type="match status" value="1"/>
</dbReference>
<dbReference type="PROSITE" id="PS50968">
    <property type="entry name" value="BIOTINYL_LIPOYL"/>
    <property type="match status" value="1"/>
</dbReference>
<dbReference type="InterPro" id="IPR023213">
    <property type="entry name" value="CAT-like_dom_sf"/>
</dbReference>
<keyword evidence="12" id="KW-1185">Reference proteome</keyword>
<dbReference type="InterPro" id="IPR036625">
    <property type="entry name" value="E3-bd_dom_sf"/>
</dbReference>
<keyword evidence="5 7" id="KW-0450">Lipoyl</keyword>
<evidence type="ECO:0000313" key="12">
    <source>
        <dbReference type="Proteomes" id="UP000193431"/>
    </source>
</evidence>
<feature type="compositionally biased region" description="Acidic residues" evidence="8">
    <location>
        <begin position="80"/>
        <end position="92"/>
    </location>
</feature>
<evidence type="ECO:0000259" key="9">
    <source>
        <dbReference type="PROSITE" id="PS50968"/>
    </source>
</evidence>
<comment type="cofactor">
    <cofactor evidence="1 7">
        <name>(R)-lipoate</name>
        <dbReference type="ChEBI" id="CHEBI:83088"/>
    </cofactor>
</comment>
<dbReference type="PANTHER" id="PTHR43178:SF5">
    <property type="entry name" value="LIPOAMIDE ACYLTRANSFERASE COMPONENT OF BRANCHED-CHAIN ALPHA-KETO ACID DEHYDROGENASE COMPLEX, MITOCHONDRIAL"/>
    <property type="match status" value="1"/>
</dbReference>
<dbReference type="PANTHER" id="PTHR43178">
    <property type="entry name" value="DIHYDROLIPOAMIDE ACETYLTRANSFERASE COMPONENT OF PYRUVATE DEHYDROGENASE COMPLEX"/>
    <property type="match status" value="1"/>
</dbReference>
<protein>
    <recommendedName>
        <fullName evidence="7">Dihydrolipoamide acetyltransferase component of pyruvate dehydrogenase complex</fullName>
        <ecNumber evidence="7">2.3.1.-</ecNumber>
    </recommendedName>
</protein>
<evidence type="ECO:0000256" key="3">
    <source>
        <dbReference type="ARBA" id="ARBA00011484"/>
    </source>
</evidence>
<dbReference type="PROSITE" id="PS51826">
    <property type="entry name" value="PSBD"/>
    <property type="match status" value="1"/>
</dbReference>
<dbReference type="InterPro" id="IPR050743">
    <property type="entry name" value="2-oxoacid_DH_E2_comp"/>
</dbReference>
<dbReference type="InterPro" id="IPR011053">
    <property type="entry name" value="Single_hybrid_motif"/>
</dbReference>
<dbReference type="SUPFAM" id="SSF47005">
    <property type="entry name" value="Peripheral subunit-binding domain of 2-oxo acid dehydrogenase complex"/>
    <property type="match status" value="1"/>
</dbReference>
<dbReference type="SUPFAM" id="SSF51230">
    <property type="entry name" value="Single hybrid motif"/>
    <property type="match status" value="1"/>
</dbReference>
<feature type="domain" description="Peripheral subunit-binding (PSBD)" evidence="10">
    <location>
        <begin position="129"/>
        <end position="169"/>
    </location>
</feature>
<organism evidence="11 12">
    <name type="scientific">Nonlabens spongiae</name>
    <dbReference type="NCBI Taxonomy" id="331648"/>
    <lineage>
        <taxon>Bacteria</taxon>
        <taxon>Pseudomonadati</taxon>
        <taxon>Bacteroidota</taxon>
        <taxon>Flavobacteriia</taxon>
        <taxon>Flavobacteriales</taxon>
        <taxon>Flavobacteriaceae</taxon>
        <taxon>Nonlabens</taxon>
    </lineage>
</organism>
<dbReference type="EC" id="2.3.1.-" evidence="7"/>
<dbReference type="RefSeq" id="WP_085766480.1">
    <property type="nucleotide sequence ID" value="NZ_CP019344.1"/>
</dbReference>
<feature type="compositionally biased region" description="Low complexity" evidence="8">
    <location>
        <begin position="178"/>
        <end position="204"/>
    </location>
</feature>
<dbReference type="OrthoDB" id="9805770at2"/>